<protein>
    <submittedName>
        <fullName evidence="1">Uncharacterized protein</fullName>
    </submittedName>
</protein>
<organism evidence="1 2">
    <name type="scientific">Enterococcus faecalis</name>
    <name type="common">Streptococcus faecalis</name>
    <dbReference type="NCBI Taxonomy" id="1351"/>
    <lineage>
        <taxon>Bacteria</taxon>
        <taxon>Bacillati</taxon>
        <taxon>Bacillota</taxon>
        <taxon>Bacilli</taxon>
        <taxon>Lactobacillales</taxon>
        <taxon>Enterococcaceae</taxon>
        <taxon>Enterococcus</taxon>
    </lineage>
</organism>
<evidence type="ECO:0000313" key="1">
    <source>
        <dbReference type="EMBL" id="TKK84546.1"/>
    </source>
</evidence>
<reference evidence="1 2" key="1">
    <citation type="submission" date="2019-02" db="EMBL/GenBank/DDBJ databases">
        <title>Bacteria dissemination in different level of health care in South Africa: the effectiveness of infections prevention and control.</title>
        <authorList>
            <person name="Shobo C."/>
            <person name="Amoako D.G."/>
            <person name="Allam M."/>
            <person name="Ismail A."/>
            <person name="Bester L.A."/>
            <person name="Essack S.Y."/>
        </authorList>
    </citation>
    <scope>NUCLEOTIDE SEQUENCE [LARGE SCALE GENOMIC DNA]</scope>
    <source>
        <strain evidence="1 2">2SIL2</strain>
    </source>
</reference>
<accession>A0A4U3MAF8</accession>
<sequence>MLEELQKSLEKQLIRNFVASQSQATTQNRKKMTQQTLQQIKKTINGATTTYSTDLSKAAQGKWVTAAKQATEKVTKKLDWLA</sequence>
<comment type="caution">
    <text evidence="1">The sequence shown here is derived from an EMBL/GenBank/DDBJ whole genome shotgun (WGS) entry which is preliminary data.</text>
</comment>
<dbReference type="AlphaFoldDB" id="A0A4U3MAF8"/>
<dbReference type="Proteomes" id="UP000305511">
    <property type="component" value="Unassembled WGS sequence"/>
</dbReference>
<gene>
    <name evidence="1" type="ORF">EY666_10230</name>
</gene>
<dbReference type="EMBL" id="SIYF01000233">
    <property type="protein sequence ID" value="TKK84546.1"/>
    <property type="molecule type" value="Genomic_DNA"/>
</dbReference>
<name>A0A4U3MAF8_ENTFL</name>
<evidence type="ECO:0000313" key="2">
    <source>
        <dbReference type="Proteomes" id="UP000305511"/>
    </source>
</evidence>
<dbReference type="RefSeq" id="WP_002373479.1">
    <property type="nucleotide sequence ID" value="NZ_CAXOFL010000024.1"/>
</dbReference>
<proteinExistence type="predicted"/>